<sequence length="336" mass="35471">MSRIIDSLAIPILPAPMAGGPTTPEVVNAAASVGSFGTLAWGTISAQAAREQAEGLNTDFFGINLFAKQPELDSHGVAVARELAAAEGVELKSADYSNGWDEKLQLALTMSPRPKVVWSMFGTFTAAEVKTLHAAGIEAWTTVTNEHEARAAIAAGVDALCVQGPEAGGHRGVWNPTAEPDKRPLAELVDAIAKLSTLPLIAAGGVRSADQVHEALTWPHVVAVSCGSAFLLSDEAGTSPVNRARINQVKNNETGTGEASTSTRAFSGRYARGLKTTFTEAHPNSPAIYPYLNQIFAARRAQGDEDVAYCLVGVEAQRIFGGTVAGVLRRLWEKQK</sequence>
<keyword evidence="7" id="KW-0503">Monooxygenase</keyword>
<keyword evidence="10" id="KW-0223">Dioxygenase</keyword>
<dbReference type="STRING" id="1705.CA21670_08425"/>
<comment type="catalytic activity">
    <reaction evidence="9">
        <text>3 propionate 3-nitronate + 3 O2 + H2O = 3 3-oxopropanoate + 2 nitrate + nitrite + H2O2 + 3 H(+)</text>
        <dbReference type="Rhea" id="RHEA:57332"/>
        <dbReference type="ChEBI" id="CHEBI:15377"/>
        <dbReference type="ChEBI" id="CHEBI:15378"/>
        <dbReference type="ChEBI" id="CHEBI:15379"/>
        <dbReference type="ChEBI" id="CHEBI:16240"/>
        <dbReference type="ChEBI" id="CHEBI:16301"/>
        <dbReference type="ChEBI" id="CHEBI:17632"/>
        <dbReference type="ChEBI" id="CHEBI:33190"/>
        <dbReference type="ChEBI" id="CHEBI:136067"/>
    </reaction>
</comment>
<dbReference type="PANTHER" id="PTHR42747">
    <property type="entry name" value="NITRONATE MONOOXYGENASE-RELATED"/>
    <property type="match status" value="1"/>
</dbReference>
<dbReference type="EMBL" id="LSTQ01000004">
    <property type="protein sequence ID" value="OAH31592.1"/>
    <property type="molecule type" value="Genomic_DNA"/>
</dbReference>
<dbReference type="CDD" id="cd04730">
    <property type="entry name" value="NPD_like"/>
    <property type="match status" value="1"/>
</dbReference>
<keyword evidence="6" id="KW-0560">Oxidoreductase</keyword>
<proteinExistence type="inferred from homology"/>
<comment type="cofactor">
    <cofactor evidence="1">
        <name>FMN</name>
        <dbReference type="ChEBI" id="CHEBI:58210"/>
    </cofactor>
</comment>
<dbReference type="PANTHER" id="PTHR42747:SF3">
    <property type="entry name" value="NITRONATE MONOOXYGENASE-RELATED"/>
    <property type="match status" value="1"/>
</dbReference>
<reference evidence="11" key="1">
    <citation type="submission" date="2016-02" db="EMBL/GenBank/DDBJ databases">
        <authorList>
            <person name="Kaur G."/>
            <person name="Nair G.R."/>
            <person name="Mayilraj S."/>
        </authorList>
    </citation>
    <scope>NUCLEOTIDE SEQUENCE [LARGE SCALE GENOMIC DNA]</scope>
    <source>
        <strain evidence="11">GA-15</strain>
    </source>
</reference>
<evidence type="ECO:0000256" key="6">
    <source>
        <dbReference type="ARBA" id="ARBA00023002"/>
    </source>
</evidence>
<keyword evidence="3" id="KW-0216">Detoxification</keyword>
<keyword evidence="4" id="KW-0285">Flavoprotein</keyword>
<evidence type="ECO:0000313" key="10">
    <source>
        <dbReference type="EMBL" id="OAH31592.1"/>
    </source>
</evidence>
<gene>
    <name evidence="10" type="ORF">AYJ05_08465</name>
</gene>
<evidence type="ECO:0000256" key="5">
    <source>
        <dbReference type="ARBA" id="ARBA00022643"/>
    </source>
</evidence>
<dbReference type="GO" id="GO:0009636">
    <property type="term" value="P:response to toxic substance"/>
    <property type="evidence" value="ECO:0007669"/>
    <property type="project" value="UniProtKB-KW"/>
</dbReference>
<evidence type="ECO:0000256" key="4">
    <source>
        <dbReference type="ARBA" id="ARBA00022630"/>
    </source>
</evidence>
<dbReference type="AlphaFoldDB" id="A0A177IS43"/>
<dbReference type="SUPFAM" id="SSF51412">
    <property type="entry name" value="Inosine monophosphate dehydrogenase (IMPDH)"/>
    <property type="match status" value="1"/>
</dbReference>
<evidence type="ECO:0000256" key="9">
    <source>
        <dbReference type="ARBA" id="ARBA00049401"/>
    </source>
</evidence>
<dbReference type="GO" id="GO:0018580">
    <property type="term" value="F:nitronate monooxygenase activity"/>
    <property type="evidence" value="ECO:0007669"/>
    <property type="project" value="InterPro"/>
</dbReference>
<evidence type="ECO:0000313" key="11">
    <source>
        <dbReference type="Proteomes" id="UP000076947"/>
    </source>
</evidence>
<dbReference type="GO" id="GO:0051213">
    <property type="term" value="F:dioxygenase activity"/>
    <property type="evidence" value="ECO:0007669"/>
    <property type="project" value="UniProtKB-KW"/>
</dbReference>
<dbReference type="InterPro" id="IPR004136">
    <property type="entry name" value="NMO"/>
</dbReference>
<evidence type="ECO:0000256" key="1">
    <source>
        <dbReference type="ARBA" id="ARBA00001917"/>
    </source>
</evidence>
<dbReference type="Proteomes" id="UP000076947">
    <property type="component" value="Unassembled WGS sequence"/>
</dbReference>
<organism evidence="10 11">
    <name type="scientific">Corynebacterium stationis</name>
    <dbReference type="NCBI Taxonomy" id="1705"/>
    <lineage>
        <taxon>Bacteria</taxon>
        <taxon>Bacillati</taxon>
        <taxon>Actinomycetota</taxon>
        <taxon>Actinomycetes</taxon>
        <taxon>Mycobacteriales</taxon>
        <taxon>Corynebacteriaceae</taxon>
        <taxon>Corynebacterium</taxon>
    </lineage>
</organism>
<keyword evidence="11" id="KW-1185">Reference proteome</keyword>
<comment type="caution">
    <text evidence="10">The sequence shown here is derived from an EMBL/GenBank/DDBJ whole genome shotgun (WGS) entry which is preliminary data.</text>
</comment>
<comment type="similarity">
    <text evidence="2">Belongs to the nitronate monooxygenase family. NMO class I subfamily.</text>
</comment>
<dbReference type="Pfam" id="PF03060">
    <property type="entry name" value="NMO"/>
    <property type="match status" value="1"/>
</dbReference>
<evidence type="ECO:0000256" key="2">
    <source>
        <dbReference type="ARBA" id="ARBA00009881"/>
    </source>
</evidence>
<name>A0A177IS43_9CORY</name>
<evidence type="ECO:0000256" key="8">
    <source>
        <dbReference type="ARBA" id="ARBA00031155"/>
    </source>
</evidence>
<dbReference type="Gene3D" id="3.20.20.70">
    <property type="entry name" value="Aldolase class I"/>
    <property type="match status" value="1"/>
</dbReference>
<evidence type="ECO:0000256" key="7">
    <source>
        <dbReference type="ARBA" id="ARBA00023033"/>
    </source>
</evidence>
<accession>A0A177IS43</accession>
<dbReference type="OrthoDB" id="9778912at2"/>
<keyword evidence="5" id="KW-0288">FMN</keyword>
<dbReference type="RefSeq" id="WP_066837771.1">
    <property type="nucleotide sequence ID" value="NZ_CAPYLV010000022.1"/>
</dbReference>
<protein>
    <recommendedName>
        <fullName evidence="8">Propionate 3-nitronate monooxygenase</fullName>
    </recommendedName>
</protein>
<dbReference type="InterPro" id="IPR013785">
    <property type="entry name" value="Aldolase_TIM"/>
</dbReference>
<evidence type="ECO:0000256" key="3">
    <source>
        <dbReference type="ARBA" id="ARBA00022575"/>
    </source>
</evidence>